<keyword evidence="1" id="KW-0812">Transmembrane</keyword>
<feature type="transmembrane region" description="Helical" evidence="1">
    <location>
        <begin position="120"/>
        <end position="140"/>
    </location>
</feature>
<dbReference type="InterPro" id="IPR010982">
    <property type="entry name" value="Lambda_DNA-bd_dom_sf"/>
</dbReference>
<dbReference type="Pfam" id="PF13413">
    <property type="entry name" value="HTH_25"/>
    <property type="match status" value="1"/>
</dbReference>
<protein>
    <submittedName>
        <fullName evidence="3">DUF4115 domain-containing protein</fullName>
    </submittedName>
</protein>
<dbReference type="PANTHER" id="PTHR34475">
    <property type="match status" value="1"/>
</dbReference>
<keyword evidence="1" id="KW-1133">Transmembrane helix</keyword>
<dbReference type="Proteomes" id="UP001198034">
    <property type="component" value="Unassembled WGS sequence"/>
</dbReference>
<dbReference type="Gene3D" id="1.10.260.40">
    <property type="entry name" value="lambda repressor-like DNA-binding domains"/>
    <property type="match status" value="1"/>
</dbReference>
<organism evidence="3 4">
    <name type="scientific">Deefgea salmonis</name>
    <dbReference type="NCBI Taxonomy" id="2875502"/>
    <lineage>
        <taxon>Bacteria</taxon>
        <taxon>Pseudomonadati</taxon>
        <taxon>Pseudomonadota</taxon>
        <taxon>Betaproteobacteria</taxon>
        <taxon>Neisseriales</taxon>
        <taxon>Chitinibacteraceae</taxon>
        <taxon>Deefgea</taxon>
    </lineage>
</organism>
<evidence type="ECO:0000313" key="4">
    <source>
        <dbReference type="Proteomes" id="UP001198034"/>
    </source>
</evidence>
<gene>
    <name evidence="3" type="ORF">LG219_06345</name>
</gene>
<dbReference type="InterPro" id="IPR025194">
    <property type="entry name" value="RodZ-like_C"/>
</dbReference>
<evidence type="ECO:0000259" key="2">
    <source>
        <dbReference type="Pfam" id="PF13464"/>
    </source>
</evidence>
<dbReference type="EMBL" id="JAJAWG010000003">
    <property type="protein sequence ID" value="MCB5195909.1"/>
    <property type="molecule type" value="Genomic_DNA"/>
</dbReference>
<proteinExistence type="predicted"/>
<evidence type="ECO:0000313" key="3">
    <source>
        <dbReference type="EMBL" id="MCB5195909.1"/>
    </source>
</evidence>
<feature type="domain" description="Cytoskeleton protein RodZ-like C-terminal" evidence="2">
    <location>
        <begin position="222"/>
        <end position="292"/>
    </location>
</feature>
<dbReference type="RefSeq" id="WP_226763695.1">
    <property type="nucleotide sequence ID" value="NZ_JAJAWG010000003.1"/>
</dbReference>
<evidence type="ECO:0000256" key="1">
    <source>
        <dbReference type="SAM" id="Phobius"/>
    </source>
</evidence>
<comment type="caution">
    <text evidence="3">The sequence shown here is derived from an EMBL/GenBank/DDBJ whole genome shotgun (WGS) entry which is preliminary data.</text>
</comment>
<keyword evidence="1" id="KW-0472">Membrane</keyword>
<dbReference type="PANTHER" id="PTHR34475:SF1">
    <property type="entry name" value="CYTOSKELETON PROTEIN RODZ"/>
    <property type="match status" value="1"/>
</dbReference>
<dbReference type="Pfam" id="PF13464">
    <property type="entry name" value="RodZ_C"/>
    <property type="match status" value="1"/>
</dbReference>
<reference evidence="3 4" key="1">
    <citation type="submission" date="2021-10" db="EMBL/GenBank/DDBJ databases">
        <authorList>
            <person name="Chen M."/>
        </authorList>
    </citation>
    <scope>NUCLEOTIDE SEQUENCE [LARGE SCALE GENOMIC DNA]</scope>
    <source>
        <strain evidence="3 4">H3-26</strain>
    </source>
</reference>
<name>A0ABS8BJN5_9NEIS</name>
<keyword evidence="4" id="KW-1185">Reference proteome</keyword>
<accession>A0ABS8BJN5</accession>
<dbReference type="InterPro" id="IPR050400">
    <property type="entry name" value="Bact_Cytoskel_RodZ"/>
</dbReference>
<sequence>MTDQFESSSTASLLPAGRQLRNAREALELSPEQVANQLKLAVRQVIAIEQEAFDELPSNLFIRGFVRNYARLVHLDAEPLLEYLAQVLPAEPVSTTLLDAPLESNNTIPFKNKRRRPSSAIVLMSVLGLALGVGCVFWYLQQPAHPELALPEMENQPIVDVSPASVVQDELVVLASTASAVTPVASAPQRALPVASAAQAQKTVALPASAASAVATAHSIKITSQTDSWVQIVDANGNKVLSEIIRPGYERVVVGVPPYRVKVGNAPKTQLYFNGQNVDLSAYLKPGSDVVNMELK</sequence>